<dbReference type="Proteomes" id="UP000039865">
    <property type="component" value="Unassembled WGS sequence"/>
</dbReference>
<proteinExistence type="predicted"/>
<sequence length="459" mass="54278">MLQNIERQLKNEIDSVHQDKNKNILFQSGKILNSLQINNSELWPIIISQSENQYIMIFLSPIEDDVFKINIDESQEFDKQTASLLFEEKGLLQIKVLEFIEKLHAIIRDNKANIQNMQSRFWEWFQLLIDMMLPFGDLKSYDFQLSYEMMKSMLSSNMLANESKLLKRQVPQQSTTILNKSQQLEWNPDFLYTQQNHNNQQNLETQKEQLYIHIIEEMSMINDSSSLKIDEQPLCKVNGQIQSFAKLHQSCEMTITFSGRNILKQVSIDRGATLKKLNDQQSIDQQKLNQLTYFATNNHETNILSYNIDINQRDGYLPFICKFQFKRVSQYEFQIWIRLEIHSMTKSNLLRVLVPLFEIRKISSIKINSQTIGELSQFAHPDEKFQCLIVQFLQIKLKMLNKSLLIIMILNMKTSYQDRIKSFGSKVSWSLILNPKRTSNIQIKRHHLLRRDIRIQKEE</sequence>
<name>A0A078B7P2_STYLE</name>
<dbReference type="EMBL" id="CCKQ01018430">
    <property type="protein sequence ID" value="CDW90394.1"/>
    <property type="molecule type" value="Genomic_DNA"/>
</dbReference>
<dbReference type="InParanoid" id="A0A078B7P2"/>
<evidence type="ECO:0000313" key="2">
    <source>
        <dbReference type="Proteomes" id="UP000039865"/>
    </source>
</evidence>
<protein>
    <submittedName>
        <fullName evidence="1">Uncharacterized protein</fullName>
    </submittedName>
</protein>
<keyword evidence="2" id="KW-1185">Reference proteome</keyword>
<organism evidence="1 2">
    <name type="scientific">Stylonychia lemnae</name>
    <name type="common">Ciliate</name>
    <dbReference type="NCBI Taxonomy" id="5949"/>
    <lineage>
        <taxon>Eukaryota</taxon>
        <taxon>Sar</taxon>
        <taxon>Alveolata</taxon>
        <taxon>Ciliophora</taxon>
        <taxon>Intramacronucleata</taxon>
        <taxon>Spirotrichea</taxon>
        <taxon>Stichotrichia</taxon>
        <taxon>Sporadotrichida</taxon>
        <taxon>Oxytrichidae</taxon>
        <taxon>Stylonychinae</taxon>
        <taxon>Stylonychia</taxon>
    </lineage>
</organism>
<dbReference type="Gene3D" id="2.60.40.1170">
    <property type="entry name" value="Mu homology domain, subdomain B"/>
    <property type="match status" value="1"/>
</dbReference>
<dbReference type="InterPro" id="IPR036168">
    <property type="entry name" value="AP2_Mu_C_sf"/>
</dbReference>
<reference evidence="1 2" key="1">
    <citation type="submission" date="2014-06" db="EMBL/GenBank/DDBJ databases">
        <authorList>
            <person name="Swart Estienne"/>
        </authorList>
    </citation>
    <scope>NUCLEOTIDE SEQUENCE [LARGE SCALE GENOMIC DNA]</scope>
    <source>
        <strain evidence="1 2">130c</strain>
    </source>
</reference>
<gene>
    <name evidence="1" type="primary">Contig8343.g8894</name>
    <name evidence="1" type="ORF">STYLEM_19537</name>
</gene>
<dbReference type="AlphaFoldDB" id="A0A078B7P2"/>
<accession>A0A078B7P2</accession>
<dbReference type="SUPFAM" id="SSF49447">
    <property type="entry name" value="Second domain of Mu2 adaptin subunit (ap50) of ap2 adaptor"/>
    <property type="match status" value="1"/>
</dbReference>
<evidence type="ECO:0000313" key="1">
    <source>
        <dbReference type="EMBL" id="CDW90394.1"/>
    </source>
</evidence>